<evidence type="ECO:0000256" key="6">
    <source>
        <dbReference type="SAM" id="Phobius"/>
    </source>
</evidence>
<dbReference type="Gene3D" id="1.20.1250.20">
    <property type="entry name" value="MFS general substrate transporter like domains"/>
    <property type="match status" value="1"/>
</dbReference>
<evidence type="ECO:0000259" key="7">
    <source>
        <dbReference type="PROSITE" id="PS50850"/>
    </source>
</evidence>
<gene>
    <name evidence="8" type="ORF">HMPREF1015_02374</name>
</gene>
<comment type="caution">
    <text evidence="8">The sequence shown here is derived from an EMBL/GenBank/DDBJ whole genome shotgun (WGS) entry which is preliminary data.</text>
</comment>
<keyword evidence="4 6" id="KW-1133">Transmembrane helix</keyword>
<dbReference type="GO" id="GO:0005886">
    <property type="term" value="C:plasma membrane"/>
    <property type="evidence" value="ECO:0007669"/>
    <property type="project" value="UniProtKB-SubCell"/>
</dbReference>
<dbReference type="Proteomes" id="UP000011747">
    <property type="component" value="Unassembled WGS sequence"/>
</dbReference>
<keyword evidence="5 6" id="KW-0472">Membrane</keyword>
<accession>G9QQV1</accession>
<feature type="transmembrane region" description="Helical" evidence="6">
    <location>
        <begin position="54"/>
        <end position="75"/>
    </location>
</feature>
<evidence type="ECO:0000256" key="1">
    <source>
        <dbReference type="ARBA" id="ARBA00004651"/>
    </source>
</evidence>
<dbReference type="PANTHER" id="PTHR11662">
    <property type="entry name" value="SOLUTE CARRIER FAMILY 17"/>
    <property type="match status" value="1"/>
</dbReference>
<dbReference type="AlphaFoldDB" id="G9QQV1"/>
<dbReference type="PANTHER" id="PTHR11662:SF399">
    <property type="entry name" value="FI19708P1-RELATED"/>
    <property type="match status" value="1"/>
</dbReference>
<dbReference type="SUPFAM" id="SSF103473">
    <property type="entry name" value="MFS general substrate transporter"/>
    <property type="match status" value="1"/>
</dbReference>
<feature type="transmembrane region" description="Helical" evidence="6">
    <location>
        <begin position="111"/>
        <end position="131"/>
    </location>
</feature>
<keyword evidence="9" id="KW-1185">Reference proteome</keyword>
<sequence>MASPFQFLKYKSAWGLLFGLFAHNYLTYLMMTWLPTNLVVERKMTLLKDGFFTMLPWIMSFIGNILGGYLSDSLIKKQWNSIKARKTILSIGMLFPLAIIPTIYIENATMAIILLSIAIGGEGLAAGILWATVSDVAPKGAEGKLAGLQNSVGNLAGWIAPALTGFLVYQFQNFTWALMIPAMICCLASYGYAFLVQNERISIKTDVDRNIV</sequence>
<reference evidence="8 9" key="1">
    <citation type="submission" date="2011-09" db="EMBL/GenBank/DDBJ databases">
        <title>The Genome Sequence of Bacillus smithii 7_3_47FAA.</title>
        <authorList>
            <consortium name="The Broad Institute Genome Sequencing Platform"/>
            <person name="Earl A."/>
            <person name="Ward D."/>
            <person name="Feldgarden M."/>
            <person name="Gevers D."/>
            <person name="Daigneault M."/>
            <person name="Strauss J."/>
            <person name="Allen-Vercoe E."/>
            <person name="Young S.K."/>
            <person name="Zeng Q."/>
            <person name="Gargeya S."/>
            <person name="Fitzgerald M."/>
            <person name="Haas B."/>
            <person name="Abouelleil A."/>
            <person name="Alvarado L."/>
            <person name="Arachchi H.M."/>
            <person name="Berlin A."/>
            <person name="Brown A."/>
            <person name="Chapman S.B."/>
            <person name="Chen Z."/>
            <person name="Dunbar C."/>
            <person name="Freedman E."/>
            <person name="Gearin G."/>
            <person name="Goldberg J."/>
            <person name="Griggs A."/>
            <person name="Gujja S."/>
            <person name="Heiman D."/>
            <person name="Howarth C."/>
            <person name="Larson L."/>
            <person name="Lui A."/>
            <person name="MacDonald P.J.P."/>
            <person name="Montmayeur A."/>
            <person name="Murphy C."/>
            <person name="Neiman D."/>
            <person name="Pearson M."/>
            <person name="Priest M."/>
            <person name="Roberts A."/>
            <person name="Saif S."/>
            <person name="Shea T."/>
            <person name="Shenoy N."/>
            <person name="Sisk P."/>
            <person name="Stolte C."/>
            <person name="Sykes S."/>
            <person name="Wortman J."/>
            <person name="Nusbaum C."/>
            <person name="Birren B."/>
        </authorList>
    </citation>
    <scope>NUCLEOTIDE SEQUENCE [LARGE SCALE GENOMIC DNA]</scope>
    <source>
        <strain evidence="8 9">7_3_47FAA</strain>
    </source>
</reference>
<dbReference type="HOGENOM" id="CLU_001265_5_10_9"/>
<dbReference type="Pfam" id="PF07690">
    <property type="entry name" value="MFS_1"/>
    <property type="match status" value="1"/>
</dbReference>
<organism evidence="8 9">
    <name type="scientific">Bacillus smithii 7_3_47FAA</name>
    <dbReference type="NCBI Taxonomy" id="665952"/>
    <lineage>
        <taxon>Bacteria</taxon>
        <taxon>Bacillati</taxon>
        <taxon>Bacillota</taxon>
        <taxon>Bacilli</taxon>
        <taxon>Bacillales</taxon>
        <taxon>Bacillaceae</taxon>
        <taxon>Bacillus</taxon>
    </lineage>
</organism>
<keyword evidence="3 6" id="KW-0812">Transmembrane</keyword>
<protein>
    <recommendedName>
        <fullName evidence="7">Major facilitator superfamily (MFS) profile domain-containing protein</fullName>
    </recommendedName>
</protein>
<comment type="subcellular location">
    <subcellularLocation>
        <location evidence="1">Cell membrane</location>
        <topology evidence="1">Multi-pass membrane protein</topology>
    </subcellularLocation>
</comment>
<dbReference type="RefSeq" id="WP_004439926.1">
    <property type="nucleotide sequence ID" value="NZ_JH414765.1"/>
</dbReference>
<evidence type="ECO:0000256" key="3">
    <source>
        <dbReference type="ARBA" id="ARBA00022692"/>
    </source>
</evidence>
<evidence type="ECO:0000313" key="8">
    <source>
        <dbReference type="EMBL" id="EHL72262.1"/>
    </source>
</evidence>
<dbReference type="PATRIC" id="fig|665952.3.peg.3617"/>
<name>G9QQV1_9BACI</name>
<dbReference type="InterPro" id="IPR036259">
    <property type="entry name" value="MFS_trans_sf"/>
</dbReference>
<evidence type="ECO:0000256" key="2">
    <source>
        <dbReference type="ARBA" id="ARBA00022448"/>
    </source>
</evidence>
<evidence type="ECO:0000256" key="5">
    <source>
        <dbReference type="ARBA" id="ARBA00023136"/>
    </source>
</evidence>
<feature type="transmembrane region" description="Helical" evidence="6">
    <location>
        <begin position="12"/>
        <end position="34"/>
    </location>
</feature>
<feature type="transmembrane region" description="Helical" evidence="6">
    <location>
        <begin position="87"/>
        <end position="105"/>
    </location>
</feature>
<dbReference type="GO" id="GO:0022857">
    <property type="term" value="F:transmembrane transporter activity"/>
    <property type="evidence" value="ECO:0007669"/>
    <property type="project" value="InterPro"/>
</dbReference>
<evidence type="ECO:0000313" key="9">
    <source>
        <dbReference type="Proteomes" id="UP000011747"/>
    </source>
</evidence>
<feature type="domain" description="Major facilitator superfamily (MFS) profile" evidence="7">
    <location>
        <begin position="1"/>
        <end position="200"/>
    </location>
</feature>
<feature type="transmembrane region" description="Helical" evidence="6">
    <location>
        <begin position="152"/>
        <end position="169"/>
    </location>
</feature>
<dbReference type="InterPro" id="IPR050382">
    <property type="entry name" value="MFS_Na/Anion_cotransporter"/>
</dbReference>
<evidence type="ECO:0000256" key="4">
    <source>
        <dbReference type="ARBA" id="ARBA00022989"/>
    </source>
</evidence>
<keyword evidence="2" id="KW-0813">Transport</keyword>
<proteinExistence type="predicted"/>
<dbReference type="EMBL" id="ACWF01000171">
    <property type="protein sequence ID" value="EHL72262.1"/>
    <property type="molecule type" value="Genomic_DNA"/>
</dbReference>
<feature type="transmembrane region" description="Helical" evidence="6">
    <location>
        <begin position="175"/>
        <end position="195"/>
    </location>
</feature>
<dbReference type="InterPro" id="IPR020846">
    <property type="entry name" value="MFS_dom"/>
</dbReference>
<dbReference type="InterPro" id="IPR011701">
    <property type="entry name" value="MFS"/>
</dbReference>
<dbReference type="PROSITE" id="PS50850">
    <property type="entry name" value="MFS"/>
    <property type="match status" value="1"/>
</dbReference>